<reference evidence="5" key="1">
    <citation type="journal article" date="2019" name="Int. J. Syst. Evol. Microbiol.">
        <title>The Global Catalogue of Microorganisms (GCM) 10K type strain sequencing project: providing services to taxonomists for standard genome sequencing and annotation.</title>
        <authorList>
            <consortium name="The Broad Institute Genomics Platform"/>
            <consortium name="The Broad Institute Genome Sequencing Center for Infectious Disease"/>
            <person name="Wu L."/>
            <person name="Ma J."/>
        </authorList>
    </citation>
    <scope>NUCLEOTIDE SEQUENCE [LARGE SCALE GENOMIC DNA]</scope>
    <source>
        <strain evidence="5">JCM 16961</strain>
    </source>
</reference>
<dbReference type="RefSeq" id="WP_344880778.1">
    <property type="nucleotide sequence ID" value="NZ_BAABCJ010000001.1"/>
</dbReference>
<keyword evidence="5" id="KW-1185">Reference proteome</keyword>
<evidence type="ECO:0000313" key="4">
    <source>
        <dbReference type="EMBL" id="GAA3698913.1"/>
    </source>
</evidence>
<evidence type="ECO:0000313" key="5">
    <source>
        <dbReference type="Proteomes" id="UP001501536"/>
    </source>
</evidence>
<keyword evidence="2" id="KW-0234">DNA repair</keyword>
<feature type="region of interest" description="Disordered" evidence="3">
    <location>
        <begin position="61"/>
        <end position="105"/>
    </location>
</feature>
<name>A0ABP7CZY8_9MICC</name>
<proteinExistence type="predicted"/>
<organism evidence="4 5">
    <name type="scientific">Zhihengliuella alba</name>
    <dbReference type="NCBI Taxonomy" id="547018"/>
    <lineage>
        <taxon>Bacteria</taxon>
        <taxon>Bacillati</taxon>
        <taxon>Actinomycetota</taxon>
        <taxon>Actinomycetes</taxon>
        <taxon>Micrococcales</taxon>
        <taxon>Micrococcaceae</taxon>
        <taxon>Zhihengliuella</taxon>
    </lineage>
</organism>
<dbReference type="PANTHER" id="PTHR43003:SF6">
    <property type="entry name" value="DNA GLYCOSYLASE"/>
    <property type="match status" value="1"/>
</dbReference>
<dbReference type="Gene3D" id="1.10.340.30">
    <property type="entry name" value="Hypothetical protein, domain 2"/>
    <property type="match status" value="1"/>
</dbReference>
<evidence type="ECO:0000256" key="2">
    <source>
        <dbReference type="ARBA" id="ARBA00023204"/>
    </source>
</evidence>
<dbReference type="EMBL" id="BAABCJ010000001">
    <property type="protein sequence ID" value="GAA3698913.1"/>
    <property type="molecule type" value="Genomic_DNA"/>
</dbReference>
<gene>
    <name evidence="4" type="ORF">GCM10022377_09900</name>
</gene>
<dbReference type="InterPro" id="IPR011257">
    <property type="entry name" value="DNA_glycosylase"/>
</dbReference>
<evidence type="ECO:0000256" key="3">
    <source>
        <dbReference type="SAM" id="MobiDB-lite"/>
    </source>
</evidence>
<dbReference type="SUPFAM" id="SSF48150">
    <property type="entry name" value="DNA-glycosylase"/>
    <property type="match status" value="1"/>
</dbReference>
<comment type="caution">
    <text evidence="4">The sequence shown here is derived from an EMBL/GenBank/DDBJ whole genome shotgun (WGS) entry which is preliminary data.</text>
</comment>
<keyword evidence="1" id="KW-0227">DNA damage</keyword>
<protein>
    <submittedName>
        <fullName evidence="4">3-methyladenine DNA glycosylase</fullName>
    </submittedName>
</protein>
<dbReference type="PANTHER" id="PTHR43003">
    <property type="entry name" value="DNA-3-METHYLADENINE GLYCOSYLASE"/>
    <property type="match status" value="1"/>
</dbReference>
<dbReference type="Proteomes" id="UP001501536">
    <property type="component" value="Unassembled WGS sequence"/>
</dbReference>
<sequence>MTESPALPLARPDAEGVWRPGRAYALRPTLGVLQRGTRDPCVRVGDRTAWLCFRTPSGPVTLLLQHDPPVRGSGRDRSNHASGTHDPGPHDDDTGPGGPEQGAGRVRWRAWGDGAADLAAEPGRVERLLGAEDDWSGLDRPDVAASLPRALREARRRAPGLRLPATGRVFDALVPVVLEQKVTTIEARHAWRYLVRRFGDPAPAPGTAALPEGLRLPLTAAQLRRVPSWEWHAARVDAKRSRALLLAAESAAGLDRLGARRILDAAEHDAVSRAMQSIPGIGPWTVAETLQRSHGAPDTVSVGDYHLAAYVGAALTGRRTDDAGMLRLLEPWRGHRQRVVRLIQATGFRKPTYGPRLAPMDHRRR</sequence>
<dbReference type="InterPro" id="IPR051912">
    <property type="entry name" value="Alkylbase_DNA_Glycosylase/TA"/>
</dbReference>
<evidence type="ECO:0000256" key="1">
    <source>
        <dbReference type="ARBA" id="ARBA00022763"/>
    </source>
</evidence>
<accession>A0ABP7CZY8</accession>